<dbReference type="NCBIfam" id="TIGR00054">
    <property type="entry name" value="RIP metalloprotease RseP"/>
    <property type="match status" value="1"/>
</dbReference>
<evidence type="ECO:0000256" key="6">
    <source>
        <dbReference type="ARBA" id="ARBA00022801"/>
    </source>
</evidence>
<gene>
    <name evidence="13" type="ORF">CLV89_10791</name>
</gene>
<reference evidence="13 14" key="1">
    <citation type="submission" date="2018-03" db="EMBL/GenBank/DDBJ databases">
        <title>Genomic Encyclopedia of Archaeal and Bacterial Type Strains, Phase II (KMG-II): from individual species to whole genera.</title>
        <authorList>
            <person name="Goeker M."/>
        </authorList>
    </citation>
    <scope>NUCLEOTIDE SEQUENCE [LARGE SCALE GENOMIC DNA]</scope>
    <source>
        <strain evidence="13 14">DSM 25328</strain>
    </source>
</reference>
<evidence type="ECO:0000256" key="10">
    <source>
        <dbReference type="ARBA" id="ARBA00023136"/>
    </source>
</evidence>
<name>A0A2T1AF76_TRISK</name>
<dbReference type="RefSeq" id="WP_106164024.1">
    <property type="nucleotide sequence ID" value="NZ_JBLWXK010000002.1"/>
</dbReference>
<keyword evidence="7 11" id="KW-0862">Zinc</keyword>
<evidence type="ECO:0000256" key="2">
    <source>
        <dbReference type="ARBA" id="ARBA00004141"/>
    </source>
</evidence>
<feature type="transmembrane region" description="Helical" evidence="11">
    <location>
        <begin position="12"/>
        <end position="30"/>
    </location>
</feature>
<dbReference type="InterPro" id="IPR041489">
    <property type="entry name" value="PDZ_6"/>
</dbReference>
<dbReference type="PANTHER" id="PTHR42837">
    <property type="entry name" value="REGULATOR OF SIGMA-E PROTEASE RSEP"/>
    <property type="match status" value="1"/>
</dbReference>
<keyword evidence="6 11" id="KW-0378">Hydrolase</keyword>
<evidence type="ECO:0000313" key="13">
    <source>
        <dbReference type="EMBL" id="PRZ47244.1"/>
    </source>
</evidence>
<dbReference type="Proteomes" id="UP000237718">
    <property type="component" value="Unassembled WGS sequence"/>
</dbReference>
<comment type="caution">
    <text evidence="13">The sequence shown here is derived from an EMBL/GenBank/DDBJ whole genome shotgun (WGS) entry which is preliminary data.</text>
</comment>
<dbReference type="EMBL" id="PVUF01000007">
    <property type="protein sequence ID" value="PRZ47244.1"/>
    <property type="molecule type" value="Genomic_DNA"/>
</dbReference>
<dbReference type="InterPro" id="IPR001478">
    <property type="entry name" value="PDZ"/>
</dbReference>
<feature type="transmembrane region" description="Helical" evidence="11">
    <location>
        <begin position="423"/>
        <end position="443"/>
    </location>
</feature>
<proteinExistence type="inferred from homology"/>
<evidence type="ECO:0000256" key="4">
    <source>
        <dbReference type="ARBA" id="ARBA00022670"/>
    </source>
</evidence>
<evidence type="ECO:0000256" key="8">
    <source>
        <dbReference type="ARBA" id="ARBA00022989"/>
    </source>
</evidence>
<comment type="cofactor">
    <cofactor evidence="1 11">
        <name>Zn(2+)</name>
        <dbReference type="ChEBI" id="CHEBI:29105"/>
    </cofactor>
</comment>
<dbReference type="Pfam" id="PF02163">
    <property type="entry name" value="Peptidase_M50"/>
    <property type="match status" value="1"/>
</dbReference>
<feature type="transmembrane region" description="Helical" evidence="11">
    <location>
        <begin position="115"/>
        <end position="140"/>
    </location>
</feature>
<dbReference type="InterPro" id="IPR008915">
    <property type="entry name" value="Peptidase_M50"/>
</dbReference>
<dbReference type="InterPro" id="IPR036034">
    <property type="entry name" value="PDZ_sf"/>
</dbReference>
<dbReference type="EC" id="3.4.24.-" evidence="11"/>
<evidence type="ECO:0000313" key="14">
    <source>
        <dbReference type="Proteomes" id="UP000237718"/>
    </source>
</evidence>
<dbReference type="GO" id="GO:0016020">
    <property type="term" value="C:membrane"/>
    <property type="evidence" value="ECO:0007669"/>
    <property type="project" value="UniProtKB-SubCell"/>
</dbReference>
<dbReference type="OrthoDB" id="9782003at2"/>
<protein>
    <recommendedName>
        <fullName evidence="11">Zinc metalloprotease</fullName>
        <ecNumber evidence="11">3.4.24.-</ecNumber>
    </recommendedName>
</protein>
<comment type="subcellular location">
    <subcellularLocation>
        <location evidence="2">Membrane</location>
        <topology evidence="2">Multi-pass membrane protein</topology>
    </subcellularLocation>
</comment>
<dbReference type="InterPro" id="IPR004387">
    <property type="entry name" value="Pept_M50_Zn"/>
</dbReference>
<evidence type="ECO:0000256" key="3">
    <source>
        <dbReference type="ARBA" id="ARBA00007931"/>
    </source>
</evidence>
<dbReference type="CDD" id="cd06163">
    <property type="entry name" value="S2P-M50_PDZ_RseP-like"/>
    <property type="match status" value="1"/>
</dbReference>
<dbReference type="SUPFAM" id="SSF50156">
    <property type="entry name" value="PDZ domain-like"/>
    <property type="match status" value="2"/>
</dbReference>
<organism evidence="13 14">
    <name type="scientific">Tritonibacter scottomollicae</name>
    <name type="common">Epibacterium scottomollicae</name>
    <dbReference type="NCBI Taxonomy" id="483013"/>
    <lineage>
        <taxon>Bacteria</taxon>
        <taxon>Pseudomonadati</taxon>
        <taxon>Pseudomonadota</taxon>
        <taxon>Alphaproteobacteria</taxon>
        <taxon>Rhodobacterales</taxon>
        <taxon>Paracoccaceae</taxon>
        <taxon>Tritonibacter</taxon>
    </lineage>
</organism>
<keyword evidence="4 13" id="KW-0645">Protease</keyword>
<evidence type="ECO:0000256" key="11">
    <source>
        <dbReference type="RuleBase" id="RU362031"/>
    </source>
</evidence>
<accession>A0A2T1AF76</accession>
<feature type="transmembrane region" description="Helical" evidence="11">
    <location>
        <begin position="379"/>
        <end position="411"/>
    </location>
</feature>
<dbReference type="AlphaFoldDB" id="A0A2T1AF76"/>
<keyword evidence="11" id="KW-0479">Metal-binding</keyword>
<comment type="similarity">
    <text evidence="3 11">Belongs to the peptidase M50B family.</text>
</comment>
<dbReference type="SMART" id="SM00228">
    <property type="entry name" value="PDZ"/>
    <property type="match status" value="2"/>
</dbReference>
<evidence type="ECO:0000256" key="5">
    <source>
        <dbReference type="ARBA" id="ARBA00022692"/>
    </source>
</evidence>
<dbReference type="PANTHER" id="PTHR42837:SF2">
    <property type="entry name" value="MEMBRANE METALLOPROTEASE ARASP2, CHLOROPLASTIC-RELATED"/>
    <property type="match status" value="1"/>
</dbReference>
<feature type="domain" description="PDZ" evidence="12">
    <location>
        <begin position="207"/>
        <end position="279"/>
    </location>
</feature>
<dbReference type="GO" id="GO:0006508">
    <property type="term" value="P:proteolysis"/>
    <property type="evidence" value="ECO:0007669"/>
    <property type="project" value="UniProtKB-KW"/>
</dbReference>
<evidence type="ECO:0000259" key="12">
    <source>
        <dbReference type="SMART" id="SM00228"/>
    </source>
</evidence>
<keyword evidence="9 11" id="KW-0482">Metalloprotease</keyword>
<evidence type="ECO:0000256" key="7">
    <source>
        <dbReference type="ARBA" id="ARBA00022833"/>
    </source>
</evidence>
<dbReference type="Pfam" id="PF17820">
    <property type="entry name" value="PDZ_6"/>
    <property type="match status" value="1"/>
</dbReference>
<sequence>MDAVSLVSQLGGFLYTVGSFVVVLSIIVAVHEYGHYIVGRWCGIHPEVFSLGFGPVLASRVDKRGTRWQLAAFPLGGFVKFLGDADAASGKDAGAISAAETDPELLRKTMHGAPLWARAATVAAGPIFNFILAIVIFTGVNLSRGQMQEPLAVGSIKDLPAEGYTLEPGDEILAVAGIETPDFSDGVAWRAFEGSVPVEKILDYRVARDGNEMVARGPYLMPSIVTGVAPRSAASDAGLREGDVIVAVDDGEIFAFSQLKERVEEGEGAPLSLTVWNAGETRELILSPRRTDEPTADGGFQTNWRIGIAGGLAFEPARESVSPWLAVGQGAAQVWRMIEQSLSGLKHMITGQISTCNLSGPVAIAEMSGTLASQGAVNFIWLIAALSTGIGLLNLFPVPVLDGGHLVFFAYEAITGRPPNDRAMQVLMMIGLTMILGLMLFSVSNDLLFC</sequence>
<feature type="domain" description="PDZ" evidence="12">
    <location>
        <begin position="136"/>
        <end position="206"/>
    </location>
</feature>
<dbReference type="GO" id="GO:0004222">
    <property type="term" value="F:metalloendopeptidase activity"/>
    <property type="evidence" value="ECO:0007669"/>
    <property type="project" value="InterPro"/>
</dbReference>
<evidence type="ECO:0000256" key="9">
    <source>
        <dbReference type="ARBA" id="ARBA00023049"/>
    </source>
</evidence>
<dbReference type="Gene3D" id="2.30.42.10">
    <property type="match status" value="1"/>
</dbReference>
<evidence type="ECO:0000256" key="1">
    <source>
        <dbReference type="ARBA" id="ARBA00001947"/>
    </source>
</evidence>
<keyword evidence="5 11" id="KW-0812">Transmembrane</keyword>
<keyword evidence="10 11" id="KW-0472">Membrane</keyword>
<keyword evidence="8 11" id="KW-1133">Transmembrane helix</keyword>
<dbReference type="GO" id="GO:0046872">
    <property type="term" value="F:metal ion binding"/>
    <property type="evidence" value="ECO:0007669"/>
    <property type="project" value="UniProtKB-KW"/>
</dbReference>